<sequence length="515" mass="57983">MMTKTVCCCLGVVLTEILLGAGGKVHTTSLETLPCLLNALFSFDNVDSQLAINCDAKKLASLSNGSEPSKYVLAVSYSLAQLVERSPSSEQLGFVIRHLEVLCRRLSDMHNPQYFQEYLSVLTSFIHSLAKFEFMSSFEEEIEKILTTLLACCSSPNVMDLCCVFLQHISGRYNPFEFIRSVVQSKAQSYENKFKFLKNLANWEYFDRDVCPNLTVLLLDVHTFRRNDSQSTHALCIFDVLLRIGLIKDLFEEELYFQYGDSLSATFSIDFTCCDTLLDRCDFSVVDWFVSPLRTLVDDDSFGRRKCCGCSVDALVPNWVTVLCLPHIRPLPLEQVNELLTKAFENLIIALPNLSESDKTDLHLNKVEKQCILRLLAVVEAVHKLRPTTLQLFRSCGLFATAECFSKLISIARAVHFSDSGFSCILLRIVDIVIHLFVIDCDINRISVINASGDKLSDILMPLLASNSHQIRLHVLRILSVIYSDIIDSANNVPGSIQLLLFIPILLYIVSLKDV</sequence>
<evidence type="ECO:0000313" key="3">
    <source>
        <dbReference type="WBParaSite" id="TREG1_122160.1"/>
    </source>
</evidence>
<name>A0AA85J0K2_TRIRE</name>
<dbReference type="Proteomes" id="UP000050795">
    <property type="component" value="Unassembled WGS sequence"/>
</dbReference>
<accession>A0AA85J0K2</accession>
<organism evidence="2 3">
    <name type="scientific">Trichobilharzia regenti</name>
    <name type="common">Nasal bird schistosome</name>
    <dbReference type="NCBI Taxonomy" id="157069"/>
    <lineage>
        <taxon>Eukaryota</taxon>
        <taxon>Metazoa</taxon>
        <taxon>Spiralia</taxon>
        <taxon>Lophotrochozoa</taxon>
        <taxon>Platyhelminthes</taxon>
        <taxon>Trematoda</taxon>
        <taxon>Digenea</taxon>
        <taxon>Strigeidida</taxon>
        <taxon>Schistosomatoidea</taxon>
        <taxon>Schistosomatidae</taxon>
        <taxon>Trichobilharzia</taxon>
    </lineage>
</organism>
<keyword evidence="1" id="KW-0732">Signal</keyword>
<evidence type="ECO:0000256" key="1">
    <source>
        <dbReference type="SAM" id="SignalP"/>
    </source>
</evidence>
<evidence type="ECO:0000313" key="2">
    <source>
        <dbReference type="Proteomes" id="UP000050795"/>
    </source>
</evidence>
<dbReference type="WBParaSite" id="TREG1_122160.1">
    <property type="protein sequence ID" value="TREG1_122160.1"/>
    <property type="gene ID" value="TREG1_122160"/>
</dbReference>
<feature type="signal peptide" evidence="1">
    <location>
        <begin position="1"/>
        <end position="23"/>
    </location>
</feature>
<keyword evidence="2" id="KW-1185">Reference proteome</keyword>
<reference evidence="3" key="2">
    <citation type="submission" date="2023-11" db="UniProtKB">
        <authorList>
            <consortium name="WormBaseParasite"/>
        </authorList>
    </citation>
    <scope>IDENTIFICATION</scope>
</reference>
<feature type="chain" id="PRO_5041667349" description="MMS19 nucleotide excision repair protein" evidence="1">
    <location>
        <begin position="24"/>
        <end position="515"/>
    </location>
</feature>
<reference evidence="2" key="1">
    <citation type="submission" date="2022-06" db="EMBL/GenBank/DDBJ databases">
        <authorList>
            <person name="Berger JAMES D."/>
            <person name="Berger JAMES D."/>
        </authorList>
    </citation>
    <scope>NUCLEOTIDE SEQUENCE [LARGE SCALE GENOMIC DNA]</scope>
</reference>
<protein>
    <recommendedName>
        <fullName evidence="4">MMS19 nucleotide excision repair protein</fullName>
    </recommendedName>
</protein>
<evidence type="ECO:0008006" key="4">
    <source>
        <dbReference type="Google" id="ProtNLM"/>
    </source>
</evidence>
<dbReference type="AlphaFoldDB" id="A0AA85J0K2"/>
<proteinExistence type="predicted"/>